<comment type="caution">
    <text evidence="1">The sequence shown here is derived from an EMBL/GenBank/DDBJ whole genome shotgun (WGS) entry which is preliminary data.</text>
</comment>
<sequence length="29" mass="3386">MAENEGFAISETIKRANIRYTTKKTKDIR</sequence>
<reference evidence="1 2" key="1">
    <citation type="journal article" date="2013" name="BMC Microbiol.">
        <title>Identification of the type II cytochrome c maturation pathway in anammox bacteria by comparative genomics.</title>
        <authorList>
            <person name="Ferousi C."/>
            <person name="Speth D.R."/>
            <person name="Reimann J."/>
            <person name="Op den Camp H.J."/>
            <person name="Allen J.W."/>
            <person name="Keltjens J.T."/>
            <person name="Jetten M.S."/>
        </authorList>
    </citation>
    <scope>NUCLEOTIDE SEQUENCE [LARGE SCALE GENOMIC DNA]</scope>
    <source>
        <strain evidence="1">RU1</strain>
    </source>
</reference>
<protein>
    <submittedName>
        <fullName evidence="1">Uncharacterized protein</fullName>
    </submittedName>
</protein>
<gene>
    <name evidence="1" type="ORF">BROFUL_02888</name>
</gene>
<keyword evidence="2" id="KW-1185">Reference proteome</keyword>
<name>A0A0M2UR85_9BACT</name>
<accession>A0A0M2UR85</accession>
<proteinExistence type="predicted"/>
<evidence type="ECO:0000313" key="1">
    <source>
        <dbReference type="EMBL" id="KKO18382.1"/>
    </source>
</evidence>
<organism evidence="1 2">
    <name type="scientific">Candidatus Brocadia fulgida</name>
    <dbReference type="NCBI Taxonomy" id="380242"/>
    <lineage>
        <taxon>Bacteria</taxon>
        <taxon>Pseudomonadati</taxon>
        <taxon>Planctomycetota</taxon>
        <taxon>Candidatus Brocadiia</taxon>
        <taxon>Candidatus Brocadiales</taxon>
        <taxon>Candidatus Brocadiaceae</taxon>
        <taxon>Candidatus Brocadia</taxon>
    </lineage>
</organism>
<dbReference type="EMBL" id="LAQJ01000273">
    <property type="protein sequence ID" value="KKO18382.1"/>
    <property type="molecule type" value="Genomic_DNA"/>
</dbReference>
<dbReference type="Proteomes" id="UP000034954">
    <property type="component" value="Unassembled WGS sequence"/>
</dbReference>
<evidence type="ECO:0000313" key="2">
    <source>
        <dbReference type="Proteomes" id="UP000034954"/>
    </source>
</evidence>
<dbReference type="AlphaFoldDB" id="A0A0M2UR85"/>